<dbReference type="Proteomes" id="UP000322454">
    <property type="component" value="Unassembled WGS sequence"/>
</dbReference>
<name>A0A520XGE0_9DELT</name>
<reference evidence="1 2" key="1">
    <citation type="submission" date="2019-01" db="EMBL/GenBank/DDBJ databases">
        <title>Insights into ecological role of a new deltaproteobacterial order Candidatus Sinidesulfobacterales (Sva0485) by metagenomics and metatranscriptomics.</title>
        <authorList>
            <person name="Tan S."/>
            <person name="Liu J."/>
            <person name="Fang Y."/>
            <person name="Hedlund B."/>
            <person name="Lian Z.-H."/>
            <person name="Huang L.-Y."/>
            <person name="Li J.-T."/>
            <person name="Huang L.-N."/>
            <person name="Li W.-J."/>
            <person name="Jiang H.-C."/>
            <person name="Dong H.-L."/>
            <person name="Shu W.-S."/>
        </authorList>
    </citation>
    <scope>NUCLEOTIDE SEQUENCE [LARGE SCALE GENOMIC DNA]</scope>
    <source>
        <strain evidence="1">AP4</strain>
    </source>
</reference>
<proteinExistence type="predicted"/>
<sequence>MSIFERLVKEETVSLKNVKISKSIYDLITEVSKKYKVEQSEIVKTLIESSKQKLIEDLNGKNKAAKSKKTEEK</sequence>
<gene>
    <name evidence="1" type="ORF">EVJ48_01785</name>
</gene>
<accession>A0A520XGE0</accession>
<organism evidence="1 2">
    <name type="scientific">Candidatus Acidulodesulfobacterium acidiphilum</name>
    <dbReference type="NCBI Taxonomy" id="2597224"/>
    <lineage>
        <taxon>Bacteria</taxon>
        <taxon>Deltaproteobacteria</taxon>
        <taxon>Candidatus Acidulodesulfobacterales</taxon>
        <taxon>Candidatus Acidulodesulfobacterium</taxon>
    </lineage>
</organism>
<evidence type="ECO:0000313" key="1">
    <source>
        <dbReference type="EMBL" id="RZV40249.1"/>
    </source>
</evidence>
<comment type="caution">
    <text evidence="1">The sequence shown here is derived from an EMBL/GenBank/DDBJ whole genome shotgun (WGS) entry which is preliminary data.</text>
</comment>
<dbReference type="AlphaFoldDB" id="A0A520XGE0"/>
<protein>
    <recommendedName>
        <fullName evidence="3">Ribbon-helix-helix domain-containing protein</fullName>
    </recommendedName>
</protein>
<dbReference type="EMBL" id="SHMQ01000002">
    <property type="protein sequence ID" value="RZV40249.1"/>
    <property type="molecule type" value="Genomic_DNA"/>
</dbReference>
<evidence type="ECO:0008006" key="3">
    <source>
        <dbReference type="Google" id="ProtNLM"/>
    </source>
</evidence>
<evidence type="ECO:0000313" key="2">
    <source>
        <dbReference type="Proteomes" id="UP000322454"/>
    </source>
</evidence>